<proteinExistence type="inferred from homology"/>
<evidence type="ECO:0000313" key="8">
    <source>
        <dbReference type="Proteomes" id="UP000285961"/>
    </source>
</evidence>
<gene>
    <name evidence="6 7" type="primary">rsmG</name>
    <name evidence="7" type="ORF">C4532_10670</name>
</gene>
<evidence type="ECO:0000256" key="2">
    <source>
        <dbReference type="ARBA" id="ARBA00022552"/>
    </source>
</evidence>
<feature type="binding site" evidence="6">
    <location>
        <position position="96"/>
    </location>
    <ligand>
        <name>S-adenosyl-L-methionine</name>
        <dbReference type="ChEBI" id="CHEBI:59789"/>
    </ligand>
</feature>
<evidence type="ECO:0000256" key="5">
    <source>
        <dbReference type="ARBA" id="ARBA00022691"/>
    </source>
</evidence>
<evidence type="ECO:0000256" key="6">
    <source>
        <dbReference type="HAMAP-Rule" id="MF_00074"/>
    </source>
</evidence>
<dbReference type="CDD" id="cd02440">
    <property type="entry name" value="AdoMet_MTases"/>
    <property type="match status" value="1"/>
</dbReference>
<comment type="similarity">
    <text evidence="6">Belongs to the methyltransferase superfamily. RNA methyltransferase RsmG family.</text>
</comment>
<reference evidence="7 8" key="1">
    <citation type="journal article" date="2017" name="ISME J.">
        <title>Energy and carbon metabolisms in a deep terrestrial subsurface fluid microbial community.</title>
        <authorList>
            <person name="Momper L."/>
            <person name="Jungbluth S.P."/>
            <person name="Lee M.D."/>
            <person name="Amend J.P."/>
        </authorList>
    </citation>
    <scope>NUCLEOTIDE SEQUENCE [LARGE SCALE GENOMIC DNA]</scope>
    <source>
        <strain evidence="7">SURF_17</strain>
    </source>
</reference>
<evidence type="ECO:0000313" key="7">
    <source>
        <dbReference type="EMBL" id="RJP69601.1"/>
    </source>
</evidence>
<evidence type="ECO:0000256" key="1">
    <source>
        <dbReference type="ARBA" id="ARBA00022490"/>
    </source>
</evidence>
<feature type="binding site" evidence="6">
    <location>
        <position position="161"/>
    </location>
    <ligand>
        <name>S-adenosyl-L-methionine</name>
        <dbReference type="ChEBI" id="CHEBI:59789"/>
    </ligand>
</feature>
<feature type="binding site" evidence="6">
    <location>
        <position position="91"/>
    </location>
    <ligand>
        <name>S-adenosyl-L-methionine</name>
        <dbReference type="ChEBI" id="CHEBI:59789"/>
    </ligand>
</feature>
<dbReference type="Pfam" id="PF02527">
    <property type="entry name" value="GidB"/>
    <property type="match status" value="1"/>
</dbReference>
<keyword evidence="3 6" id="KW-0489">Methyltransferase</keyword>
<keyword evidence="5 6" id="KW-0949">S-adenosyl-L-methionine</keyword>
<dbReference type="InterPro" id="IPR029063">
    <property type="entry name" value="SAM-dependent_MTases_sf"/>
</dbReference>
<dbReference type="GO" id="GO:0070043">
    <property type="term" value="F:rRNA (guanine-N7-)-methyltransferase activity"/>
    <property type="evidence" value="ECO:0007669"/>
    <property type="project" value="UniProtKB-UniRule"/>
</dbReference>
<organism evidence="7 8">
    <name type="scientific">Candidatus Abyssobacteria bacterium SURF_17</name>
    <dbReference type="NCBI Taxonomy" id="2093361"/>
    <lineage>
        <taxon>Bacteria</taxon>
        <taxon>Pseudomonadati</taxon>
        <taxon>Candidatus Hydrogenedentota</taxon>
        <taxon>Candidatus Abyssobacteria</taxon>
    </lineage>
</organism>
<accession>A0A419EXM3</accession>
<dbReference type="NCBIfam" id="TIGR00138">
    <property type="entry name" value="rsmG_gidB"/>
    <property type="match status" value="1"/>
</dbReference>
<dbReference type="PANTHER" id="PTHR31760">
    <property type="entry name" value="S-ADENOSYL-L-METHIONINE-DEPENDENT METHYLTRANSFERASES SUPERFAMILY PROTEIN"/>
    <property type="match status" value="1"/>
</dbReference>
<keyword evidence="2 6" id="KW-0698">rRNA processing</keyword>
<dbReference type="InterPro" id="IPR003682">
    <property type="entry name" value="rRNA_ssu_MeTfrase_G"/>
</dbReference>
<dbReference type="EC" id="2.1.1.-" evidence="6"/>
<dbReference type="GO" id="GO:0005829">
    <property type="term" value="C:cytosol"/>
    <property type="evidence" value="ECO:0007669"/>
    <property type="project" value="TreeGrafter"/>
</dbReference>
<comment type="function">
    <text evidence="6">Specifically methylates the N7 position of a guanine in 16S rRNA.</text>
</comment>
<dbReference type="EMBL" id="QZKI01000080">
    <property type="protein sequence ID" value="RJP69601.1"/>
    <property type="molecule type" value="Genomic_DNA"/>
</dbReference>
<evidence type="ECO:0000256" key="3">
    <source>
        <dbReference type="ARBA" id="ARBA00022603"/>
    </source>
</evidence>
<comment type="caution">
    <text evidence="6">Lacks conserved residue(s) required for the propagation of feature annotation.</text>
</comment>
<comment type="subcellular location">
    <subcellularLocation>
        <location evidence="6">Cytoplasm</location>
    </subcellularLocation>
</comment>
<dbReference type="AlphaFoldDB" id="A0A419EXM3"/>
<dbReference type="HAMAP" id="MF_00074">
    <property type="entry name" value="16SrRNA_methyltr_G"/>
    <property type="match status" value="1"/>
</dbReference>
<comment type="caution">
    <text evidence="7">The sequence shown here is derived from an EMBL/GenBank/DDBJ whole genome shotgun (WGS) entry which is preliminary data.</text>
</comment>
<dbReference type="Gene3D" id="3.40.50.150">
    <property type="entry name" value="Vaccinia Virus protein VP39"/>
    <property type="match status" value="1"/>
</dbReference>
<feature type="binding site" evidence="6">
    <location>
        <begin position="142"/>
        <end position="143"/>
    </location>
    <ligand>
        <name>S-adenosyl-L-methionine</name>
        <dbReference type="ChEBI" id="CHEBI:59789"/>
    </ligand>
</feature>
<keyword evidence="4 6" id="KW-0808">Transferase</keyword>
<evidence type="ECO:0000256" key="4">
    <source>
        <dbReference type="ARBA" id="ARBA00022679"/>
    </source>
</evidence>
<sequence>MLLGMRELFRHTLRDEAARLDITLSSEQLDTLCAHYALLQKWNPRIRLVGTTEPTRAARELFADSLVAARFAERVAATPHSKHLPRVLDIGSGAGLPGMIIKILQPQWSITIIELQAKRVSFLKMLTHELRVENAVVFHGRAEALAHEEGLREQFDVAFCRAVASPATACELAIPFVRVDGWFIGQMGEFRREGDVAGLRRAAAMLGSTIDVSMSYNLPGTVSPRSLIAFRKILPTSSSYPRSMRKMRKAPLF</sequence>
<keyword evidence="1 6" id="KW-0963">Cytoplasm</keyword>
<name>A0A419EXM3_9BACT</name>
<dbReference type="PANTHER" id="PTHR31760:SF0">
    <property type="entry name" value="S-ADENOSYL-L-METHIONINE-DEPENDENT METHYLTRANSFERASES SUPERFAMILY PROTEIN"/>
    <property type="match status" value="1"/>
</dbReference>
<dbReference type="Proteomes" id="UP000285961">
    <property type="component" value="Unassembled WGS sequence"/>
</dbReference>
<dbReference type="SUPFAM" id="SSF53335">
    <property type="entry name" value="S-adenosyl-L-methionine-dependent methyltransferases"/>
    <property type="match status" value="1"/>
</dbReference>
<protein>
    <recommendedName>
        <fullName evidence="6">Ribosomal RNA small subunit methyltransferase G</fullName>
        <ecNumber evidence="6">2.1.1.-</ecNumber>
    </recommendedName>
    <alternativeName>
        <fullName evidence="6">16S rRNA 7-methylguanosine methyltransferase</fullName>
        <shortName evidence="6">16S rRNA m7G methyltransferase</shortName>
    </alternativeName>
</protein>